<evidence type="ECO:0000313" key="13">
    <source>
        <dbReference type="Proteomes" id="UP000515163"/>
    </source>
</evidence>
<name>A0A6P8I6W9_ACTTE</name>
<protein>
    <submittedName>
        <fullName evidence="14">Adhesion G protein-coupled receptor L4-like</fullName>
    </submittedName>
</protein>
<dbReference type="Pfam" id="PF12947">
    <property type="entry name" value="EGF_3"/>
    <property type="match status" value="1"/>
</dbReference>
<keyword evidence="4 9" id="KW-0245">EGF-like domain</keyword>
<dbReference type="Pfam" id="PF07645">
    <property type="entry name" value="EGF_CA"/>
    <property type="match status" value="1"/>
</dbReference>
<comment type="subcellular location">
    <subcellularLocation>
        <location evidence="1">Secreted</location>
    </subcellularLocation>
</comment>
<dbReference type="InterPro" id="IPR024731">
    <property type="entry name" value="NELL2-like_EGF"/>
</dbReference>
<comment type="caution">
    <text evidence="9">Lacks conserved residue(s) required for the propagation of feature annotation.</text>
</comment>
<evidence type="ECO:0000256" key="6">
    <source>
        <dbReference type="ARBA" id="ARBA00022737"/>
    </source>
</evidence>
<dbReference type="InParanoid" id="A0A6P8I6W9"/>
<keyword evidence="8" id="KW-0325">Glycoprotein</keyword>
<dbReference type="Gene3D" id="2.10.25.10">
    <property type="entry name" value="Laminin"/>
    <property type="match status" value="3"/>
</dbReference>
<dbReference type="KEGG" id="aten:116296823"/>
<dbReference type="GO" id="GO:0005509">
    <property type="term" value="F:calcium ion binding"/>
    <property type="evidence" value="ECO:0007669"/>
    <property type="project" value="InterPro"/>
</dbReference>
<dbReference type="PROSITE" id="PS00022">
    <property type="entry name" value="EGF_1"/>
    <property type="match status" value="1"/>
</dbReference>
<evidence type="ECO:0000256" key="3">
    <source>
        <dbReference type="ARBA" id="ARBA00022525"/>
    </source>
</evidence>
<evidence type="ECO:0000256" key="1">
    <source>
        <dbReference type="ARBA" id="ARBA00004613"/>
    </source>
</evidence>
<dbReference type="InterPro" id="IPR003609">
    <property type="entry name" value="Pan_app"/>
</dbReference>
<dbReference type="PROSITE" id="PS50026">
    <property type="entry name" value="EGF_3"/>
    <property type="match status" value="3"/>
</dbReference>
<evidence type="ECO:0000256" key="10">
    <source>
        <dbReference type="SAM" id="SignalP"/>
    </source>
</evidence>
<dbReference type="PROSITE" id="PS50948">
    <property type="entry name" value="PAN"/>
    <property type="match status" value="1"/>
</dbReference>
<evidence type="ECO:0000256" key="5">
    <source>
        <dbReference type="ARBA" id="ARBA00022729"/>
    </source>
</evidence>
<dbReference type="PROSITE" id="PS01186">
    <property type="entry name" value="EGF_2"/>
    <property type="match status" value="2"/>
</dbReference>
<accession>A0A6P8I6W9</accession>
<dbReference type="FunFam" id="2.10.25.10:FF:000038">
    <property type="entry name" value="Fibrillin 2"/>
    <property type="match status" value="2"/>
</dbReference>
<sequence length="445" mass="49087">MFLSILSFLFILALVSESQAAGCRTLEFRATVSGKALTNHTIRTIQPIRDAQTCRTKCYMEPLCFAVNFCHNDGSETVCELLNNTSTIVHDKDLVNKKECTIYLSKSSCSSSPCPSNASCHGDFLRASVLYKCICPSGFTGKFCESDIDECAPNTSYCHKDATCNNSIGSYSCKCKGGYHGNGKTCQDIDECESNTHNCDAKALCNNTRGGFTCKCKPGLLGNGTFCRYPENCEDIRVNHPYPKDGFHNLKTAEGSVVERLCVFSDSYECGSGFWVLALKLNGQKTGNGYTSPLWTSDSAINQSLYKTTFEDDSIEIKLPAFWEHPVKKVCLGMKYLNVLKWVSATVNASSLRSLFESEKEIPTNSSRAKWTSLLSGAKLQRNCNKQGFNMKCGGFSTRIGYLANGENECKTCDSGIGFGILSWGCRHKYWGKYISPSSCYILVQ</sequence>
<dbReference type="OrthoDB" id="155976at2759"/>
<evidence type="ECO:0000256" key="7">
    <source>
        <dbReference type="ARBA" id="ARBA00023157"/>
    </source>
</evidence>
<feature type="signal peptide" evidence="10">
    <location>
        <begin position="1"/>
        <end position="20"/>
    </location>
</feature>
<dbReference type="InterPro" id="IPR000152">
    <property type="entry name" value="EGF-type_Asp/Asn_hydroxyl_site"/>
</dbReference>
<evidence type="ECO:0000256" key="8">
    <source>
        <dbReference type="ARBA" id="ARBA00023180"/>
    </source>
</evidence>
<dbReference type="InterPro" id="IPR000742">
    <property type="entry name" value="EGF"/>
</dbReference>
<gene>
    <name evidence="14" type="primary">LOC116296823</name>
</gene>
<evidence type="ECO:0000259" key="11">
    <source>
        <dbReference type="PROSITE" id="PS50026"/>
    </source>
</evidence>
<feature type="domain" description="EGF-like" evidence="11">
    <location>
        <begin position="105"/>
        <end position="145"/>
    </location>
</feature>
<proteinExistence type="inferred from homology"/>
<feature type="domain" description="EGF-like" evidence="11">
    <location>
        <begin position="147"/>
        <end position="187"/>
    </location>
</feature>
<dbReference type="InterPro" id="IPR049883">
    <property type="entry name" value="NOTCH1_EGF-like"/>
</dbReference>
<comment type="similarity">
    <text evidence="2">Belongs to the EGF domain peptide family.</text>
</comment>
<feature type="chain" id="PRO_5028235408" evidence="10">
    <location>
        <begin position="21"/>
        <end position="445"/>
    </location>
</feature>
<dbReference type="PANTHER" id="PTHR24040:SF13">
    <property type="entry name" value="FIBROPELLIN-1"/>
    <property type="match status" value="1"/>
</dbReference>
<dbReference type="RefSeq" id="XP_031560782.1">
    <property type="nucleotide sequence ID" value="XM_031704922.1"/>
</dbReference>
<dbReference type="PROSITE" id="PS01187">
    <property type="entry name" value="EGF_CA"/>
    <property type="match status" value="2"/>
</dbReference>
<keyword evidence="3" id="KW-0964">Secreted</keyword>
<feature type="domain" description="Apple" evidence="12">
    <location>
        <begin position="23"/>
        <end position="109"/>
    </location>
</feature>
<dbReference type="PANTHER" id="PTHR24040">
    <property type="entry name" value="LAMININ G-LIKE DOMAIN-CONTAINING PROTEIN"/>
    <property type="match status" value="1"/>
</dbReference>
<keyword evidence="7 9" id="KW-1015">Disulfide bond</keyword>
<reference evidence="14" key="1">
    <citation type="submission" date="2025-08" db="UniProtKB">
        <authorList>
            <consortium name="RefSeq"/>
        </authorList>
    </citation>
    <scope>IDENTIFICATION</scope>
    <source>
        <tissue evidence="14">Tentacle</tissue>
    </source>
</reference>
<dbReference type="GeneID" id="116296823"/>
<dbReference type="PROSITE" id="PS00010">
    <property type="entry name" value="ASX_HYDROXYL"/>
    <property type="match status" value="2"/>
</dbReference>
<feature type="disulfide bond" evidence="9">
    <location>
        <begin position="135"/>
        <end position="144"/>
    </location>
</feature>
<keyword evidence="6" id="KW-0677">Repeat</keyword>
<dbReference type="InterPro" id="IPR051145">
    <property type="entry name" value="GAS-SHBG-PROS"/>
</dbReference>
<evidence type="ECO:0000259" key="12">
    <source>
        <dbReference type="PROSITE" id="PS50948"/>
    </source>
</evidence>
<dbReference type="SUPFAM" id="SSF57196">
    <property type="entry name" value="EGF/Laminin"/>
    <property type="match status" value="3"/>
</dbReference>
<dbReference type="SMART" id="SM00179">
    <property type="entry name" value="EGF_CA"/>
    <property type="match status" value="3"/>
</dbReference>
<dbReference type="SMART" id="SM00181">
    <property type="entry name" value="EGF"/>
    <property type="match status" value="3"/>
</dbReference>
<feature type="domain" description="EGF-like" evidence="11">
    <location>
        <begin position="188"/>
        <end position="228"/>
    </location>
</feature>
<dbReference type="Proteomes" id="UP000515163">
    <property type="component" value="Unplaced"/>
</dbReference>
<keyword evidence="13" id="KW-1185">Reference proteome</keyword>
<dbReference type="InterPro" id="IPR018097">
    <property type="entry name" value="EGF_Ca-bd_CS"/>
</dbReference>
<dbReference type="AlphaFoldDB" id="A0A6P8I6W9"/>
<dbReference type="InterPro" id="IPR001881">
    <property type="entry name" value="EGF-like_Ca-bd_dom"/>
</dbReference>
<evidence type="ECO:0000313" key="14">
    <source>
        <dbReference type="RefSeq" id="XP_031560782.1"/>
    </source>
</evidence>
<evidence type="ECO:0000256" key="2">
    <source>
        <dbReference type="ARBA" id="ARBA00006373"/>
    </source>
</evidence>
<dbReference type="GO" id="GO:0005576">
    <property type="term" value="C:extracellular region"/>
    <property type="evidence" value="ECO:0007669"/>
    <property type="project" value="UniProtKB-SubCell"/>
</dbReference>
<keyword evidence="5 10" id="KW-0732">Signal</keyword>
<evidence type="ECO:0000256" key="4">
    <source>
        <dbReference type="ARBA" id="ARBA00022536"/>
    </source>
</evidence>
<evidence type="ECO:0000256" key="9">
    <source>
        <dbReference type="PROSITE-ProRule" id="PRU00076"/>
    </source>
</evidence>
<organism evidence="13 14">
    <name type="scientific">Actinia tenebrosa</name>
    <name type="common">Australian red waratah sea anemone</name>
    <dbReference type="NCBI Taxonomy" id="6105"/>
    <lineage>
        <taxon>Eukaryota</taxon>
        <taxon>Metazoa</taxon>
        <taxon>Cnidaria</taxon>
        <taxon>Anthozoa</taxon>
        <taxon>Hexacorallia</taxon>
        <taxon>Actiniaria</taxon>
        <taxon>Actiniidae</taxon>
        <taxon>Actinia</taxon>
    </lineage>
</organism>
<dbReference type="CDD" id="cd00054">
    <property type="entry name" value="EGF_CA"/>
    <property type="match status" value="2"/>
</dbReference>